<evidence type="ECO:0000256" key="1">
    <source>
        <dbReference type="SAM" id="MobiDB-lite"/>
    </source>
</evidence>
<sequence>MTTTACPRRPLRIALVGAGPRATSLLERIAANIPELLPDDDLEVFVVDPHPPGGGRIWRHAQSPWLWMNTTANDCTMFTDASVVCAGPLAPGPTLTEWARDLAADRLSRPPGFTSDEADLAEARRVHPGWFATRRFQSRYLSWVFHHVAERSPARMAVRPVTARVVDLRDLPDGRQRLFLDRGPAPDPGAADTEHPDGRSAPGRADTLDADVVVLAQGSTGTDPTDEERRLARHAAAHGLVHVPTASTADISLDAVPPGEPALLRGMGLAFVDTVVLLTSGRGGTFHRTPDGTLRYSPSGDEPLLYAGSRRGVPYHSKLHYDLPGPRPELPRHVSAHALDALGPDPLDLRDDVWPLVVRELSHAHYRELALSHPERLAIGADEFVERLDSLDWAGAQLKELVAEAVREDGDRFDVERIDRPLAGLRFADHDALGAWLDGYVSADLERRRDPAHSMDLAVFFALLSVFAVIADAVGAERISQESAARDLPGFTGFFSYLASGPPGPRLEEVLALARAGVLRFVGADMEVDTPEGFFLARSSSTDATVAARTLLEARLPAPSLERTTDPLLLALRSRGEIRERPRTGLIDADPADQRLSRADGTPHPSRFGAGVLVAGGVGAGGFSRPHTNAGFFRQNDALARTLLGSLRP</sequence>
<reference evidence="3 4" key="1">
    <citation type="submission" date="2023-08" db="EMBL/GenBank/DDBJ databases">
        <authorList>
            <person name="Girao M."/>
            <person name="Carvalho M.F."/>
        </authorList>
    </citation>
    <scope>NUCLEOTIDE SEQUENCE [LARGE SCALE GENOMIC DNA]</scope>
    <source>
        <strain evidence="3 4">CT-R113</strain>
    </source>
</reference>
<dbReference type="PANTHER" id="PTHR40254">
    <property type="entry name" value="BLR0577 PROTEIN"/>
    <property type="match status" value="1"/>
</dbReference>
<dbReference type="EMBL" id="JAUZMY010000032">
    <property type="protein sequence ID" value="MEE2040640.1"/>
    <property type="molecule type" value="Genomic_DNA"/>
</dbReference>
<evidence type="ECO:0000313" key="4">
    <source>
        <dbReference type="Proteomes" id="UP001356095"/>
    </source>
</evidence>
<dbReference type="RefSeq" id="WP_330094403.1">
    <property type="nucleotide sequence ID" value="NZ_JAUZMY010000032.1"/>
</dbReference>
<dbReference type="Pfam" id="PF13454">
    <property type="entry name" value="NAD_binding_9"/>
    <property type="match status" value="1"/>
</dbReference>
<accession>A0ABU7KEH4</accession>
<proteinExistence type="predicted"/>
<dbReference type="PANTHER" id="PTHR40254:SF1">
    <property type="entry name" value="BLR0577 PROTEIN"/>
    <property type="match status" value="1"/>
</dbReference>
<protein>
    <submittedName>
        <fullName evidence="3">FAD/NAD(P)-binding protein</fullName>
    </submittedName>
</protein>
<evidence type="ECO:0000259" key="2">
    <source>
        <dbReference type="Pfam" id="PF13454"/>
    </source>
</evidence>
<comment type="caution">
    <text evidence="3">The sequence shown here is derived from an EMBL/GenBank/DDBJ whole genome shotgun (WGS) entry which is preliminary data.</text>
</comment>
<organism evidence="3 4">
    <name type="scientific">Nocardiopsis codii</name>
    <dbReference type="NCBI Taxonomy" id="3065942"/>
    <lineage>
        <taxon>Bacteria</taxon>
        <taxon>Bacillati</taxon>
        <taxon>Actinomycetota</taxon>
        <taxon>Actinomycetes</taxon>
        <taxon>Streptosporangiales</taxon>
        <taxon>Nocardiopsidaceae</taxon>
        <taxon>Nocardiopsis</taxon>
    </lineage>
</organism>
<name>A0ABU7KEH4_9ACTN</name>
<gene>
    <name evidence="3" type="ORF">Q8791_25815</name>
</gene>
<evidence type="ECO:0000313" key="3">
    <source>
        <dbReference type="EMBL" id="MEE2040640.1"/>
    </source>
</evidence>
<feature type="region of interest" description="Disordered" evidence="1">
    <location>
        <begin position="581"/>
        <end position="604"/>
    </location>
</feature>
<dbReference type="InterPro" id="IPR038732">
    <property type="entry name" value="HpyO/CreE_NAD-binding"/>
</dbReference>
<keyword evidence="4" id="KW-1185">Reference proteome</keyword>
<dbReference type="Proteomes" id="UP001356095">
    <property type="component" value="Unassembled WGS sequence"/>
</dbReference>
<feature type="domain" description="FAD-dependent urate hydroxylase HpyO/Asp monooxygenase CreE-like FAD/NAD(P)-binding" evidence="2">
    <location>
        <begin position="14"/>
        <end position="182"/>
    </location>
</feature>
<dbReference type="InterPro" id="IPR052189">
    <property type="entry name" value="L-asp_N-monooxygenase_NS-form"/>
</dbReference>
<feature type="region of interest" description="Disordered" evidence="1">
    <location>
        <begin position="176"/>
        <end position="206"/>
    </location>
</feature>